<dbReference type="OrthoDB" id="5521887at2"/>
<dbReference type="PANTHER" id="PTHR47691:SF3">
    <property type="entry name" value="HTH-TYPE TRANSCRIPTIONAL REGULATOR RV0890C-RELATED"/>
    <property type="match status" value="1"/>
</dbReference>
<dbReference type="InterPro" id="IPR003593">
    <property type="entry name" value="AAA+_ATPase"/>
</dbReference>
<sequence>MSPLPQPPLPPGPVADLFGALHELHHRAGWPSLRRIAAEVGCSHTTVSVAFSEPRLPRWGLLELIVEALDGDVEGFRELWLAASAADTDLGPTTSVPAPAASTASGPAPAEPDQRERFAAPRELPAPIVPVVGRAADLARLDDAFEAAQAGTGPGVVLITGPAGVGKTCLAVAWSHTVAGRHPDGQLYLDLRGYDVSRARTPAAAAESVLRRLGVAAAAVPRELADRSALLRSLLAGRRLLLVLDNAHSADQVAPLLPGAASCFVVVTSRDGLPSLVTRAGAQRIGLRRLDEDDATTLLAQLIGKPAAARPDAVAELARRCAYLPLALRVAAEVVTRDPDWELAEQVARFEGRAARLDLLDAGGDERTSVRSVFSWSRRRLGPQAGTLFELLGFSPSRELETAAAAALLGAGPAAGAAAVDELLRAHLVERRGDAIGLHDLLRDYVVELAARRPAAERHAARQRLFDHHVRATGRAAAAAFADAGSAEARTWLDRHRQSLLAVARSAGQDSPSHCLRLAALLHPYLEVSGYYGDAIALQRTAIQTAQRPGGDRAELAGALRRLAGVLRRSGALAESLAAAERTMALYEELDDRAGIASALDALTAVHVRQGRNELAGEELARAVELHRELGDGPGEAAAANRWGIALMQLGRFADALARHEHAYALYRTLGQRVALGRVANNVGVVSLRLGRYEAAHAALSEALTIATEVGNRAGMGVALANLGEVAERRGRYADAVESYRQGIEVCAQVGYLAGLADARRGLGVVLARQGAHAKALETLRAALELGRGAGDADVETATLNDIGLAERLAGADGAASHRAAYEAAGVTGDLFQRAKALDGLAWAALAGTDVPLARSHWLEALGLFDGLGVPEAADVRAELARLGTEAPSTLAPVE</sequence>
<reference evidence="3 4" key="1">
    <citation type="submission" date="2010-10" db="EMBL/GenBank/DDBJ databases">
        <title>Complete sequence of Frankia sp. EuI1c.</title>
        <authorList>
            <consortium name="US DOE Joint Genome Institute"/>
            <person name="Lucas S."/>
            <person name="Copeland A."/>
            <person name="Lapidus A."/>
            <person name="Cheng J.-F."/>
            <person name="Bruce D."/>
            <person name="Goodwin L."/>
            <person name="Pitluck S."/>
            <person name="Chertkov O."/>
            <person name="Detter J.C."/>
            <person name="Han C."/>
            <person name="Tapia R."/>
            <person name="Land M."/>
            <person name="Hauser L."/>
            <person name="Jeffries C."/>
            <person name="Kyrpides N."/>
            <person name="Ivanova N."/>
            <person name="Mikhailova N."/>
            <person name="Beauchemin N."/>
            <person name="Sen A."/>
            <person name="Sur S.A."/>
            <person name="Gtari M."/>
            <person name="Wall L."/>
            <person name="Tisa L."/>
            <person name="Woyke T."/>
        </authorList>
    </citation>
    <scope>NUCLEOTIDE SEQUENCE [LARGE SCALE GENOMIC DNA]</scope>
    <source>
        <strain evidence="4">DSM 45817 / CECT 9037 / EuI1c</strain>
    </source>
</reference>
<evidence type="ECO:0000313" key="3">
    <source>
        <dbReference type="EMBL" id="ADP82640.1"/>
    </source>
</evidence>
<protein>
    <submittedName>
        <fullName evidence="3">NB-ARC domain protein</fullName>
    </submittedName>
</protein>
<dbReference type="Gene3D" id="3.40.50.300">
    <property type="entry name" value="P-loop containing nucleotide triphosphate hydrolases"/>
    <property type="match status" value="1"/>
</dbReference>
<name>E3IY42_PSEI1</name>
<dbReference type="InParanoid" id="E3IY42"/>
<dbReference type="STRING" id="298654.FraEuI1c_4647"/>
<dbReference type="AlphaFoldDB" id="E3IY42"/>
<dbReference type="RefSeq" id="WP_013425758.1">
    <property type="nucleotide sequence ID" value="NC_014666.1"/>
</dbReference>
<dbReference type="SMART" id="SM00028">
    <property type="entry name" value="TPR"/>
    <property type="match status" value="6"/>
</dbReference>
<dbReference type="KEGG" id="fri:FraEuI1c_4647"/>
<dbReference type="InterPro" id="IPR041664">
    <property type="entry name" value="AAA_16"/>
</dbReference>
<dbReference type="PANTHER" id="PTHR47691">
    <property type="entry name" value="REGULATOR-RELATED"/>
    <property type="match status" value="1"/>
</dbReference>
<dbReference type="HOGENOM" id="CLU_004665_2_1_11"/>
<gene>
    <name evidence="3" type="ordered locus">FraEuI1c_4647</name>
</gene>
<dbReference type="Pfam" id="PF13191">
    <property type="entry name" value="AAA_16"/>
    <property type="match status" value="1"/>
</dbReference>
<dbReference type="Gene3D" id="1.25.40.10">
    <property type="entry name" value="Tetratricopeptide repeat domain"/>
    <property type="match status" value="2"/>
</dbReference>
<keyword evidence="4" id="KW-1185">Reference proteome</keyword>
<feature type="compositionally biased region" description="Low complexity" evidence="1">
    <location>
        <begin position="92"/>
        <end position="108"/>
    </location>
</feature>
<dbReference type="PRINTS" id="PR00364">
    <property type="entry name" value="DISEASERSIST"/>
</dbReference>
<dbReference type="InterPro" id="IPR011990">
    <property type="entry name" value="TPR-like_helical_dom_sf"/>
</dbReference>
<feature type="region of interest" description="Disordered" evidence="1">
    <location>
        <begin position="88"/>
        <end position="115"/>
    </location>
</feature>
<dbReference type="SUPFAM" id="SSF52540">
    <property type="entry name" value="P-loop containing nucleoside triphosphate hydrolases"/>
    <property type="match status" value="1"/>
</dbReference>
<dbReference type="Proteomes" id="UP000002484">
    <property type="component" value="Chromosome"/>
</dbReference>
<accession>E3IY42</accession>
<evidence type="ECO:0000256" key="1">
    <source>
        <dbReference type="SAM" id="MobiDB-lite"/>
    </source>
</evidence>
<dbReference type="Pfam" id="PF13424">
    <property type="entry name" value="TPR_12"/>
    <property type="match status" value="2"/>
</dbReference>
<dbReference type="EMBL" id="CP002299">
    <property type="protein sequence ID" value="ADP82640.1"/>
    <property type="molecule type" value="Genomic_DNA"/>
</dbReference>
<dbReference type="SMART" id="SM00382">
    <property type="entry name" value="AAA"/>
    <property type="match status" value="1"/>
</dbReference>
<proteinExistence type="predicted"/>
<dbReference type="InterPro" id="IPR027417">
    <property type="entry name" value="P-loop_NTPase"/>
</dbReference>
<dbReference type="InterPro" id="IPR019734">
    <property type="entry name" value="TPR_rpt"/>
</dbReference>
<evidence type="ECO:0000259" key="2">
    <source>
        <dbReference type="SMART" id="SM00382"/>
    </source>
</evidence>
<evidence type="ECO:0000313" key="4">
    <source>
        <dbReference type="Proteomes" id="UP000002484"/>
    </source>
</evidence>
<dbReference type="SUPFAM" id="SSF48452">
    <property type="entry name" value="TPR-like"/>
    <property type="match status" value="2"/>
</dbReference>
<feature type="domain" description="AAA+ ATPase" evidence="2">
    <location>
        <begin position="153"/>
        <end position="291"/>
    </location>
</feature>
<organism evidence="3 4">
    <name type="scientific">Pseudofrankia inefficax (strain DSM 45817 / CECT 9037 / DDB 130130 / EuI1c)</name>
    <name type="common">Frankia inefficax</name>
    <dbReference type="NCBI Taxonomy" id="298654"/>
    <lineage>
        <taxon>Bacteria</taxon>
        <taxon>Bacillati</taxon>
        <taxon>Actinomycetota</taxon>
        <taxon>Actinomycetes</taxon>
        <taxon>Frankiales</taxon>
        <taxon>Frankiaceae</taxon>
        <taxon>Pseudofrankia</taxon>
    </lineage>
</organism>
<dbReference type="eggNOG" id="COG3903">
    <property type="taxonomic scope" value="Bacteria"/>
</dbReference>